<dbReference type="PANTHER" id="PTHR48022:SF24">
    <property type="entry name" value="HEXOSE TRANSPORTER PROTEIN (AFU_ORTHOLOGUE AFUA_8G04480)"/>
    <property type="match status" value="1"/>
</dbReference>
<evidence type="ECO:0000256" key="6">
    <source>
        <dbReference type="ARBA" id="ARBA00023136"/>
    </source>
</evidence>
<evidence type="ECO:0000256" key="5">
    <source>
        <dbReference type="ARBA" id="ARBA00022989"/>
    </source>
</evidence>
<evidence type="ECO:0000259" key="9">
    <source>
        <dbReference type="PROSITE" id="PS50850"/>
    </source>
</evidence>
<dbReference type="InterPro" id="IPR050360">
    <property type="entry name" value="MFS_Sugar_Transporters"/>
</dbReference>
<reference evidence="10" key="1">
    <citation type="submission" date="2020-12" db="EMBL/GenBank/DDBJ databases">
        <title>Metabolic potential, ecology and presence of endohyphal bacteria is reflected in genomic diversity of Mucoromycotina.</title>
        <authorList>
            <person name="Muszewska A."/>
            <person name="Okrasinska A."/>
            <person name="Steczkiewicz K."/>
            <person name="Drgas O."/>
            <person name="Orlowska M."/>
            <person name="Perlinska-Lenart U."/>
            <person name="Aleksandrzak-Piekarczyk T."/>
            <person name="Szatraj K."/>
            <person name="Zielenkiewicz U."/>
            <person name="Pilsyk S."/>
            <person name="Malc E."/>
            <person name="Mieczkowski P."/>
            <person name="Kruszewska J.S."/>
            <person name="Biernat P."/>
            <person name="Pawlowska J."/>
        </authorList>
    </citation>
    <scope>NUCLEOTIDE SEQUENCE</scope>
    <source>
        <strain evidence="10">WA0000067209</strain>
    </source>
</reference>
<dbReference type="InterPro" id="IPR020846">
    <property type="entry name" value="MFS_dom"/>
</dbReference>
<proteinExistence type="inferred from homology"/>
<feature type="transmembrane region" description="Helical" evidence="8">
    <location>
        <begin position="333"/>
        <end position="351"/>
    </location>
</feature>
<dbReference type="InterPro" id="IPR003663">
    <property type="entry name" value="Sugar/inositol_transpt"/>
</dbReference>
<comment type="subcellular location">
    <subcellularLocation>
        <location evidence="1">Membrane</location>
        <topology evidence="1">Multi-pass membrane protein</topology>
    </subcellularLocation>
</comment>
<dbReference type="Gene3D" id="1.20.1250.20">
    <property type="entry name" value="MFS general substrate transporter like domains"/>
    <property type="match status" value="1"/>
</dbReference>
<keyword evidence="3 7" id="KW-0813">Transport</keyword>
<dbReference type="GO" id="GO:0005351">
    <property type="term" value="F:carbohydrate:proton symporter activity"/>
    <property type="evidence" value="ECO:0007669"/>
    <property type="project" value="TreeGrafter"/>
</dbReference>
<dbReference type="InterPro" id="IPR036259">
    <property type="entry name" value="MFS_trans_sf"/>
</dbReference>
<dbReference type="FunFam" id="1.20.1250.20:FF:000117">
    <property type="entry name" value="MFS hexose transporter"/>
    <property type="match status" value="1"/>
</dbReference>
<dbReference type="InterPro" id="IPR005828">
    <property type="entry name" value="MFS_sugar_transport-like"/>
</dbReference>
<feature type="transmembrane region" description="Helical" evidence="8">
    <location>
        <begin position="358"/>
        <end position="379"/>
    </location>
</feature>
<feature type="transmembrane region" description="Helical" evidence="8">
    <location>
        <begin position="291"/>
        <end position="313"/>
    </location>
</feature>
<dbReference type="PROSITE" id="PS00217">
    <property type="entry name" value="SUGAR_TRANSPORT_2"/>
    <property type="match status" value="1"/>
</dbReference>
<name>A0A8H7UHI5_MORIS</name>
<feature type="transmembrane region" description="Helical" evidence="8">
    <location>
        <begin position="385"/>
        <end position="405"/>
    </location>
</feature>
<evidence type="ECO:0000256" key="2">
    <source>
        <dbReference type="ARBA" id="ARBA00010992"/>
    </source>
</evidence>
<dbReference type="AlphaFoldDB" id="A0A8H7UHI5"/>
<evidence type="ECO:0000256" key="3">
    <source>
        <dbReference type="ARBA" id="ARBA00022448"/>
    </source>
</evidence>
<dbReference type="EMBL" id="JAEPQZ010000004">
    <property type="protein sequence ID" value="KAG2181942.1"/>
    <property type="molecule type" value="Genomic_DNA"/>
</dbReference>
<feature type="transmembrane region" description="Helical" evidence="8">
    <location>
        <begin position="136"/>
        <end position="158"/>
    </location>
</feature>
<feature type="transmembrane region" description="Helical" evidence="8">
    <location>
        <begin position="426"/>
        <end position="446"/>
    </location>
</feature>
<dbReference type="GO" id="GO:0016020">
    <property type="term" value="C:membrane"/>
    <property type="evidence" value="ECO:0007669"/>
    <property type="project" value="UniProtKB-SubCell"/>
</dbReference>
<keyword evidence="6 8" id="KW-0472">Membrane</keyword>
<feature type="domain" description="Major facilitator superfamily (MFS) profile" evidence="9">
    <location>
        <begin position="42"/>
        <end position="481"/>
    </location>
</feature>
<keyword evidence="11" id="KW-1185">Reference proteome</keyword>
<dbReference type="InterPro" id="IPR005829">
    <property type="entry name" value="Sugar_transporter_CS"/>
</dbReference>
<evidence type="ECO:0000256" key="1">
    <source>
        <dbReference type="ARBA" id="ARBA00004141"/>
    </source>
</evidence>
<dbReference type="Pfam" id="PF00083">
    <property type="entry name" value="Sugar_tr"/>
    <property type="match status" value="1"/>
</dbReference>
<organism evidence="10 11">
    <name type="scientific">Mortierella isabellina</name>
    <name type="common">Filamentous fungus</name>
    <name type="synonym">Umbelopsis isabellina</name>
    <dbReference type="NCBI Taxonomy" id="91625"/>
    <lineage>
        <taxon>Eukaryota</taxon>
        <taxon>Fungi</taxon>
        <taxon>Fungi incertae sedis</taxon>
        <taxon>Mucoromycota</taxon>
        <taxon>Mucoromycotina</taxon>
        <taxon>Umbelopsidomycetes</taxon>
        <taxon>Umbelopsidales</taxon>
        <taxon>Umbelopsidaceae</taxon>
        <taxon>Umbelopsis</taxon>
    </lineage>
</organism>
<dbReference type="PROSITE" id="PS50850">
    <property type="entry name" value="MFS"/>
    <property type="match status" value="1"/>
</dbReference>
<accession>A0A8H7UHI5</accession>
<evidence type="ECO:0000313" key="10">
    <source>
        <dbReference type="EMBL" id="KAG2181942.1"/>
    </source>
</evidence>
<dbReference type="PANTHER" id="PTHR48022">
    <property type="entry name" value="PLASTIDIC GLUCOSE TRANSPORTER 4"/>
    <property type="match status" value="1"/>
</dbReference>
<dbReference type="OrthoDB" id="6133115at2759"/>
<dbReference type="SUPFAM" id="SSF103473">
    <property type="entry name" value="MFS general substrate transporter"/>
    <property type="match status" value="1"/>
</dbReference>
<evidence type="ECO:0000256" key="4">
    <source>
        <dbReference type="ARBA" id="ARBA00022692"/>
    </source>
</evidence>
<sequence length="518" mass="57588">MKTQDTEGWNGTSTEATLIRDVIPKRTKLWWHYPALRTLNLLLICCIVTDITNGYDGSMLNGLQIIDSWKEFFNHPSGSILGVISNGTRFGQIGSLFVSAALIEKFGRRRPIAIGSVILLLGVILQTAAVNTTMFVLGRVLIGFGNGIQATACPILVAELAYPTQRTQITGIMNSTGSLGSLLAATITFGTAYLGSSTWSWRLPSLLQAMSSILQLALSFYVPESPRWLVHNNRRDEAWKILAKYHAEGDESSELLKFEMDEIDAAIEREKAQSLTSWMEWFRTTGNRHRFFIVLTIGFLIQWCGNALISYYLTLVLKSIGITDTRTQLTINVGININGMFFGNFFSLWIERVGRRPMLFMGLTGMFCAFLILTVVTGINQNADFHNSAASQTSLAMIFIFGAFYKMAGPVCPSYVAEVSPYDLRAKAFVINGFADAAANVFNGFANPVGLTAIGWKYYIVWCCVLLSNMVLVYFFYPETKGLSLEEVAIKFDKDQAETIQREPAEKEAIDAPLEPKQ</sequence>
<evidence type="ECO:0000313" key="11">
    <source>
        <dbReference type="Proteomes" id="UP000654370"/>
    </source>
</evidence>
<protein>
    <recommendedName>
        <fullName evidence="9">Major facilitator superfamily (MFS) profile domain-containing protein</fullName>
    </recommendedName>
</protein>
<evidence type="ECO:0000256" key="8">
    <source>
        <dbReference type="SAM" id="Phobius"/>
    </source>
</evidence>
<keyword evidence="5 8" id="KW-1133">Transmembrane helix</keyword>
<gene>
    <name evidence="10" type="ORF">INT43_006867</name>
</gene>
<comment type="caution">
    <text evidence="10">The sequence shown here is derived from an EMBL/GenBank/DDBJ whole genome shotgun (WGS) entry which is preliminary data.</text>
</comment>
<dbReference type="NCBIfam" id="TIGR00879">
    <property type="entry name" value="SP"/>
    <property type="match status" value="1"/>
</dbReference>
<comment type="similarity">
    <text evidence="2 7">Belongs to the major facilitator superfamily. Sugar transporter (TC 2.A.1.1) family.</text>
</comment>
<evidence type="ECO:0000256" key="7">
    <source>
        <dbReference type="RuleBase" id="RU003346"/>
    </source>
</evidence>
<keyword evidence="4 8" id="KW-0812">Transmembrane</keyword>
<feature type="transmembrane region" description="Helical" evidence="8">
    <location>
        <begin position="112"/>
        <end position="130"/>
    </location>
</feature>
<dbReference type="PROSITE" id="PS00216">
    <property type="entry name" value="SUGAR_TRANSPORT_1"/>
    <property type="match status" value="1"/>
</dbReference>
<feature type="transmembrane region" description="Helical" evidence="8">
    <location>
        <begin position="458"/>
        <end position="477"/>
    </location>
</feature>
<dbReference type="Proteomes" id="UP000654370">
    <property type="component" value="Unassembled WGS sequence"/>
</dbReference>